<feature type="compositionally biased region" description="Polar residues" evidence="1">
    <location>
        <begin position="299"/>
        <end position="309"/>
    </location>
</feature>
<evidence type="ECO:0000256" key="1">
    <source>
        <dbReference type="SAM" id="MobiDB-lite"/>
    </source>
</evidence>
<feature type="region of interest" description="Disordered" evidence="1">
    <location>
        <begin position="156"/>
        <end position="240"/>
    </location>
</feature>
<feature type="compositionally biased region" description="Basic and acidic residues" evidence="1">
    <location>
        <begin position="160"/>
        <end position="171"/>
    </location>
</feature>
<dbReference type="InParanoid" id="A0A4V1M4A3"/>
<reference evidence="2 3" key="1">
    <citation type="submission" date="2016-06" db="EMBL/GenBank/DDBJ databases">
        <title>Evolution of pathogenesis and genome organization in the Tremellales.</title>
        <authorList>
            <person name="Cuomo C."/>
            <person name="Litvintseva A."/>
            <person name="Heitman J."/>
            <person name="Chen Y."/>
            <person name="Sun S."/>
            <person name="Springer D."/>
            <person name="Dromer F."/>
            <person name="Young S."/>
            <person name="Zeng Q."/>
            <person name="Chapman S."/>
            <person name="Gujja S."/>
            <person name="Saif S."/>
            <person name="Birren B."/>
        </authorList>
    </citation>
    <scope>NUCLEOTIDE SEQUENCE [LARGE SCALE GENOMIC DNA]</scope>
    <source>
        <strain evidence="2 3">ATCC 28783</strain>
    </source>
</reference>
<feature type="region of interest" description="Disordered" evidence="1">
    <location>
        <begin position="288"/>
        <end position="319"/>
    </location>
</feature>
<dbReference type="VEuPathDB" id="FungiDB:TREMEDRAFT_65348"/>
<dbReference type="Proteomes" id="UP000289152">
    <property type="component" value="Unassembled WGS sequence"/>
</dbReference>
<proteinExistence type="predicted"/>
<feature type="compositionally biased region" description="Low complexity" evidence="1">
    <location>
        <begin position="227"/>
        <end position="240"/>
    </location>
</feature>
<dbReference type="EMBL" id="SDIL01000028">
    <property type="protein sequence ID" value="RXK39667.1"/>
    <property type="molecule type" value="Genomic_DNA"/>
</dbReference>
<keyword evidence="3" id="KW-1185">Reference proteome</keyword>
<organism evidence="2 3">
    <name type="scientific">Tremella mesenterica</name>
    <name type="common">Jelly fungus</name>
    <dbReference type="NCBI Taxonomy" id="5217"/>
    <lineage>
        <taxon>Eukaryota</taxon>
        <taxon>Fungi</taxon>
        <taxon>Dikarya</taxon>
        <taxon>Basidiomycota</taxon>
        <taxon>Agaricomycotina</taxon>
        <taxon>Tremellomycetes</taxon>
        <taxon>Tremellales</taxon>
        <taxon>Tremellaceae</taxon>
        <taxon>Tremella</taxon>
    </lineage>
</organism>
<comment type="caution">
    <text evidence="2">The sequence shown here is derived from an EMBL/GenBank/DDBJ whole genome shotgun (WGS) entry which is preliminary data.</text>
</comment>
<feature type="compositionally biased region" description="Low complexity" evidence="1">
    <location>
        <begin position="197"/>
        <end position="207"/>
    </location>
</feature>
<gene>
    <name evidence="2" type="ORF">M231_03021</name>
</gene>
<sequence length="319" mass="36111">MNSQPYFPPPDYRPWNHDYYPQPVMDHPPPFAPASEPFPLPNPPISPPPYTDAFTELGITYVKRFILDPPVIYVASTFNGLHLWSYDPHFTQCYELAAPPGRHGKSSFCTSVEGRWPMGGYPEMPLQEQRAPRSLLNPKAIPFYYPAWRSRMSNSTALNRSHDRGEIDVQRSRPTYRTLQERRSNLPRVSSRHHPRLPSSPIIYSSISRDRTFGPGTEQPFNPRLPSSGMSSSSSDDTLISSSWSARMNHSPQSSISSSPDAWPEEMLTPTLQPVAFMVGTNPVYKNLPIPTSRHRDGGTSSDAVTLQQRPMFGRRRTN</sequence>
<name>A0A4V1M4A3_TREME</name>
<evidence type="ECO:0000313" key="3">
    <source>
        <dbReference type="Proteomes" id="UP000289152"/>
    </source>
</evidence>
<dbReference type="AlphaFoldDB" id="A0A4V1M4A3"/>
<protein>
    <submittedName>
        <fullName evidence="2">Uncharacterized protein</fullName>
    </submittedName>
</protein>
<accession>A0A4V1M4A3</accession>
<evidence type="ECO:0000313" key="2">
    <source>
        <dbReference type="EMBL" id="RXK39667.1"/>
    </source>
</evidence>